<keyword evidence="9" id="KW-1185">Reference proteome</keyword>
<dbReference type="PROSITE" id="PS51257">
    <property type="entry name" value="PROKAR_LIPOPROTEIN"/>
    <property type="match status" value="1"/>
</dbReference>
<protein>
    <recommendedName>
        <fullName evidence="6">Lipoprotein</fullName>
    </recommendedName>
</protein>
<gene>
    <name evidence="8" type="ORF">NDK43_00245</name>
</gene>
<proteinExistence type="inferred from homology"/>
<evidence type="ECO:0000256" key="2">
    <source>
        <dbReference type="ARBA" id="ARBA00022729"/>
    </source>
</evidence>
<dbReference type="PIRSF" id="PIRSF002854">
    <property type="entry name" value="MetQ"/>
    <property type="match status" value="1"/>
</dbReference>
<dbReference type="PANTHER" id="PTHR30429:SF0">
    <property type="entry name" value="METHIONINE-BINDING LIPOPROTEIN METQ"/>
    <property type="match status" value="1"/>
</dbReference>
<organism evidence="8 9">
    <name type="scientific">Neobacillus pocheonensis</name>
    <dbReference type="NCBI Taxonomy" id="363869"/>
    <lineage>
        <taxon>Bacteria</taxon>
        <taxon>Bacillati</taxon>
        <taxon>Bacillota</taxon>
        <taxon>Bacilli</taxon>
        <taxon>Bacillales</taxon>
        <taxon>Bacillaceae</taxon>
        <taxon>Neobacillus</taxon>
    </lineage>
</organism>
<evidence type="ECO:0000256" key="3">
    <source>
        <dbReference type="ARBA" id="ARBA00023136"/>
    </source>
</evidence>
<keyword evidence="4" id="KW-0564">Palmitate</keyword>
<comment type="caution">
    <text evidence="8">The sequence shown here is derived from an EMBL/GenBank/DDBJ whole genome shotgun (WGS) entry which is preliminary data.</text>
</comment>
<dbReference type="InterPro" id="IPR004872">
    <property type="entry name" value="Lipoprotein_NlpA"/>
</dbReference>
<keyword evidence="5 6" id="KW-0449">Lipoprotein</keyword>
<keyword evidence="3" id="KW-0472">Membrane</keyword>
<feature type="chain" id="PRO_5046662758" description="Lipoprotein" evidence="7">
    <location>
        <begin position="19"/>
        <end position="280"/>
    </location>
</feature>
<comment type="similarity">
    <text evidence="6">Belongs to the nlpA lipoprotein family.</text>
</comment>
<reference evidence="8 9" key="1">
    <citation type="submission" date="2022-06" db="EMBL/GenBank/DDBJ databases">
        <authorList>
            <person name="Jeon C.O."/>
        </authorList>
    </citation>
    <scope>NUCLEOTIDE SEQUENCE [LARGE SCALE GENOMIC DNA]</scope>
    <source>
        <strain evidence="8 9">KCTC 13943</strain>
    </source>
</reference>
<dbReference type="Proteomes" id="UP001523262">
    <property type="component" value="Unassembled WGS sequence"/>
</dbReference>
<dbReference type="Pfam" id="PF03180">
    <property type="entry name" value="Lipoprotein_9"/>
    <property type="match status" value="1"/>
</dbReference>
<evidence type="ECO:0000313" key="8">
    <source>
        <dbReference type="EMBL" id="MCM2531157.1"/>
    </source>
</evidence>
<evidence type="ECO:0000256" key="1">
    <source>
        <dbReference type="ARBA" id="ARBA00004635"/>
    </source>
</evidence>
<evidence type="ECO:0000313" key="9">
    <source>
        <dbReference type="Proteomes" id="UP001523262"/>
    </source>
</evidence>
<accession>A0ABT0W850</accession>
<comment type="subcellular location">
    <subcellularLocation>
        <location evidence="1">Membrane</location>
        <topology evidence="1">Lipid-anchor</topology>
    </subcellularLocation>
</comment>
<evidence type="ECO:0000256" key="5">
    <source>
        <dbReference type="ARBA" id="ARBA00023288"/>
    </source>
</evidence>
<evidence type="ECO:0000256" key="6">
    <source>
        <dbReference type="PIRNR" id="PIRNR002854"/>
    </source>
</evidence>
<dbReference type="PANTHER" id="PTHR30429">
    <property type="entry name" value="D-METHIONINE-BINDING LIPOPROTEIN METQ"/>
    <property type="match status" value="1"/>
</dbReference>
<keyword evidence="2 7" id="KW-0732">Signal</keyword>
<feature type="signal peptide" evidence="7">
    <location>
        <begin position="1"/>
        <end position="18"/>
    </location>
</feature>
<evidence type="ECO:0000256" key="7">
    <source>
        <dbReference type="SAM" id="SignalP"/>
    </source>
</evidence>
<evidence type="ECO:0000256" key="4">
    <source>
        <dbReference type="ARBA" id="ARBA00023139"/>
    </source>
</evidence>
<name>A0ABT0W850_9BACI</name>
<dbReference type="SUPFAM" id="SSF53850">
    <property type="entry name" value="Periplasmic binding protein-like II"/>
    <property type="match status" value="1"/>
</dbReference>
<dbReference type="Gene3D" id="3.40.190.10">
    <property type="entry name" value="Periplasmic binding protein-like II"/>
    <property type="match status" value="2"/>
</dbReference>
<sequence length="280" mass="30764">MKRWLSLVLALSLALVLAACGSSSSTDKSQGSNKEVTLTVGASNVPHAEILKQAQPILKEKGINLKIVTFQDYILPNKALATNQIDANYFQTIPYFNLQMKENGYKFANAGGIHIEPIGVYSKKYKSLKDLPNGAHIIISNSVSDHPRLLLMLQKLGLIELKPGIDPQQYDIKDIVSNPKNLKLDANYDAALLPKIYKNGEGDAVLINSNYAIDNGLDPIKDPIAHEPSDPKSPYVNIIAVRKGDENKPAIKTLVEVLHSKQIQDFILQKYKGAVVPVSE</sequence>
<dbReference type="EMBL" id="JAMQCR010000001">
    <property type="protein sequence ID" value="MCM2531157.1"/>
    <property type="molecule type" value="Genomic_DNA"/>
</dbReference>